<dbReference type="GO" id="GO:0032259">
    <property type="term" value="P:methylation"/>
    <property type="evidence" value="ECO:0007669"/>
    <property type="project" value="UniProtKB-KW"/>
</dbReference>
<evidence type="ECO:0000256" key="14">
    <source>
        <dbReference type="ARBA" id="ARBA00023098"/>
    </source>
</evidence>
<dbReference type="CDD" id="cd11042">
    <property type="entry name" value="CYP51-like"/>
    <property type="match status" value="1"/>
</dbReference>
<keyword evidence="17" id="KW-0753">Steroid metabolism</keyword>
<evidence type="ECO:0000256" key="20">
    <source>
        <dbReference type="ARBA" id="ARBA00042370"/>
    </source>
</evidence>
<comment type="catalytic activity">
    <reaction evidence="23">
        <text>a 14alpha-methyl steroid + 3 reduced [NADPH--hemoprotein reductase] + 3 O2 = a Delta(14) steroid + formate + 3 oxidized [NADPH--hemoprotein reductase] + 4 H2O + 4 H(+)</text>
        <dbReference type="Rhea" id="RHEA:54028"/>
        <dbReference type="Rhea" id="RHEA-COMP:11964"/>
        <dbReference type="Rhea" id="RHEA-COMP:11965"/>
        <dbReference type="ChEBI" id="CHEBI:15377"/>
        <dbReference type="ChEBI" id="CHEBI:15378"/>
        <dbReference type="ChEBI" id="CHEBI:15379"/>
        <dbReference type="ChEBI" id="CHEBI:15740"/>
        <dbReference type="ChEBI" id="CHEBI:57618"/>
        <dbReference type="ChEBI" id="CHEBI:58210"/>
        <dbReference type="ChEBI" id="CHEBI:138029"/>
        <dbReference type="ChEBI" id="CHEBI:138031"/>
        <dbReference type="EC" id="1.14.14.154"/>
    </reaction>
</comment>
<evidence type="ECO:0000256" key="25">
    <source>
        <dbReference type="ARBA" id="ARBA00072797"/>
    </source>
</evidence>
<dbReference type="GO" id="GO:0016491">
    <property type="term" value="F:oxidoreductase activity"/>
    <property type="evidence" value="ECO:0000318"/>
    <property type="project" value="GO_Central"/>
</dbReference>
<protein>
    <recommendedName>
        <fullName evidence="25">Obtusifoliol 14-alpha demethylase</fullName>
        <ecNumber evidence="19">1.14.14.154</ecNumber>
    </recommendedName>
    <alternativeName>
        <fullName evidence="20">CYPLI</fullName>
    </alternativeName>
    <alternativeName>
        <fullName evidence="22">Cytochrome P450 51</fullName>
    </alternativeName>
    <alternativeName>
        <fullName evidence="21">Cytochrome P450-LIA1</fullName>
    </alternativeName>
</protein>
<evidence type="ECO:0000256" key="18">
    <source>
        <dbReference type="ARBA" id="ARBA00037887"/>
    </source>
</evidence>
<keyword evidence="4" id="KW-0444">Lipid biosynthesis</keyword>
<gene>
    <name evidence="29" type="ORF">SORBI_3002G154900</name>
</gene>
<dbReference type="Proteomes" id="UP000000768">
    <property type="component" value="Chromosome 2"/>
</dbReference>
<comment type="cofactor">
    <cofactor evidence="1 26">
        <name>heme</name>
        <dbReference type="ChEBI" id="CHEBI:30413"/>
    </cofactor>
</comment>
<keyword evidence="15 28" id="KW-0472">Membrane</keyword>
<dbReference type="SMR" id="A0A1B6QBJ1"/>
<name>A0A1B6QBJ1_SORBI</name>
<evidence type="ECO:0000256" key="22">
    <source>
        <dbReference type="ARBA" id="ARBA00042983"/>
    </source>
</evidence>
<evidence type="ECO:0000256" key="9">
    <source>
        <dbReference type="ARBA" id="ARBA00022955"/>
    </source>
</evidence>
<keyword evidence="7" id="KW-0808">Transferase</keyword>
<dbReference type="Gramene" id="KXG35299">
    <property type="protein sequence ID" value="KXG35299"/>
    <property type="gene ID" value="SORBI_3002G154900"/>
</dbReference>
<feature type="transmembrane region" description="Helical" evidence="28">
    <location>
        <begin position="6"/>
        <end position="24"/>
    </location>
</feature>
<evidence type="ECO:0000256" key="26">
    <source>
        <dbReference type="PIRSR" id="PIRSR602403-1"/>
    </source>
</evidence>
<dbReference type="InterPro" id="IPR002403">
    <property type="entry name" value="Cyt_P450_E_grp-IV"/>
</dbReference>
<dbReference type="FunFam" id="1.10.630.10:FF:000028">
    <property type="entry name" value="Cytochrome p450 51g1"/>
    <property type="match status" value="1"/>
</dbReference>
<evidence type="ECO:0000256" key="8">
    <source>
        <dbReference type="ARBA" id="ARBA00022723"/>
    </source>
</evidence>
<keyword evidence="30" id="KW-1185">Reference proteome</keyword>
<dbReference type="GO" id="GO:0020037">
    <property type="term" value="F:heme binding"/>
    <property type="evidence" value="ECO:0007669"/>
    <property type="project" value="InterPro"/>
</dbReference>
<keyword evidence="8 26" id="KW-0479">Metal-binding</keyword>
<evidence type="ECO:0000256" key="3">
    <source>
        <dbReference type="ARBA" id="ARBA00010617"/>
    </source>
</evidence>
<dbReference type="OMA" id="ITMIGRH"/>
<dbReference type="InterPro" id="IPR017972">
    <property type="entry name" value="Cyt_P450_CS"/>
</dbReference>
<accession>A0A1B6QBJ1</accession>
<evidence type="ECO:0000256" key="7">
    <source>
        <dbReference type="ARBA" id="ARBA00022679"/>
    </source>
</evidence>
<evidence type="ECO:0000256" key="11">
    <source>
        <dbReference type="ARBA" id="ARBA00023004"/>
    </source>
</evidence>
<keyword evidence="9" id="KW-0752">Steroid biosynthesis</keyword>
<keyword evidence="14" id="KW-0443">Lipid metabolism</keyword>
<keyword evidence="16" id="KW-1207">Sterol metabolism</keyword>
<feature type="binding site" description="axial binding residue" evidence="26">
    <location>
        <position position="434"/>
    </location>
    <ligand>
        <name>heme</name>
        <dbReference type="ChEBI" id="CHEBI:30413"/>
    </ligand>
    <ligandPart>
        <name>Fe</name>
        <dbReference type="ChEBI" id="CHEBI:18248"/>
    </ligandPart>
</feature>
<keyword evidence="11 26" id="KW-0408">Iron</keyword>
<evidence type="ECO:0000256" key="15">
    <source>
        <dbReference type="ARBA" id="ARBA00023136"/>
    </source>
</evidence>
<evidence type="ECO:0000256" key="24">
    <source>
        <dbReference type="ARBA" id="ARBA00058467"/>
    </source>
</evidence>
<dbReference type="OrthoDB" id="1055148at2759"/>
<evidence type="ECO:0000256" key="27">
    <source>
        <dbReference type="RuleBase" id="RU000461"/>
    </source>
</evidence>
<dbReference type="PANTHER" id="PTHR24304:SF2">
    <property type="entry name" value="24-HYDROXYCHOLESTEROL 7-ALPHA-HYDROXYLASE"/>
    <property type="match status" value="1"/>
</dbReference>
<reference evidence="29 30" key="1">
    <citation type="journal article" date="2009" name="Nature">
        <title>The Sorghum bicolor genome and the diversification of grasses.</title>
        <authorList>
            <person name="Paterson A.H."/>
            <person name="Bowers J.E."/>
            <person name="Bruggmann R."/>
            <person name="Dubchak I."/>
            <person name="Grimwood J."/>
            <person name="Gundlach H."/>
            <person name="Haberer G."/>
            <person name="Hellsten U."/>
            <person name="Mitros T."/>
            <person name="Poliakov A."/>
            <person name="Schmutz J."/>
            <person name="Spannagl M."/>
            <person name="Tang H."/>
            <person name="Wang X."/>
            <person name="Wicker T."/>
            <person name="Bharti A.K."/>
            <person name="Chapman J."/>
            <person name="Feltus F.A."/>
            <person name="Gowik U."/>
            <person name="Grigoriev I.V."/>
            <person name="Lyons E."/>
            <person name="Maher C.A."/>
            <person name="Martis M."/>
            <person name="Narechania A."/>
            <person name="Otillar R.P."/>
            <person name="Penning B.W."/>
            <person name="Salamov A.A."/>
            <person name="Wang Y."/>
            <person name="Zhang L."/>
            <person name="Carpita N.C."/>
            <person name="Freeling M."/>
            <person name="Gingle A.R."/>
            <person name="Hash C.T."/>
            <person name="Keller B."/>
            <person name="Klein P."/>
            <person name="Kresovich S."/>
            <person name="McCann M.C."/>
            <person name="Ming R."/>
            <person name="Peterson D.G."/>
            <person name="Mehboob-ur-Rahman"/>
            <person name="Ware D."/>
            <person name="Westhoff P."/>
            <person name="Mayer K.F."/>
            <person name="Messing J."/>
            <person name="Rokhsar D.S."/>
        </authorList>
    </citation>
    <scope>NUCLEOTIDE SEQUENCE [LARGE SCALE GENOMIC DNA]</scope>
    <source>
        <strain evidence="30">cv. BTx623</strain>
    </source>
</reference>
<dbReference type="eggNOG" id="KOG0684">
    <property type="taxonomic scope" value="Eukaryota"/>
</dbReference>
<evidence type="ECO:0000313" key="29">
    <source>
        <dbReference type="EMBL" id="KXG35299.1"/>
    </source>
</evidence>
<dbReference type="EC" id="1.14.14.154" evidence="19"/>
<evidence type="ECO:0000256" key="16">
    <source>
        <dbReference type="ARBA" id="ARBA00023166"/>
    </source>
</evidence>
<sequence>MDQTNSALWFSIALLFIISVITMIGRHRTAVNPTCNRPPPPVVSGCSLIGILHTFLAKGMRAMIHDHYTQLGSVFTINFFGLKVTFLIGPEVLGHFYQGLESDISLGDVLKFAVPMFGKEVLYGVDIATRNEQTRFYVDALKPSKLRSHVGPMLHEVEDYFSKWKQQGTVDLKGELAKLLMLISSRCLIGREVREKMAKEFYTLFCQLSDNGLCLTSILFPYAPTLANYRRDKARAKLSAILIKIVRSRKSSNQVEQDMLQNLIDSKYSDNRSTTEAEVIGLILNLIFAGTHTSSAASAWTGVCLLRNERFMRAIRDEQKQIIQKYKGHINYDALMEMETLQRCIKEALRMHPPTAANFRKVHKNFVVQTKEGDEYEIPRGHIIASPIEFNSNIPHIYKDPDIYDPDRFGPGREEDKVGGKYSYTAFSGGRHACVGEAYAYMQIKIIWSHLLRNFDLKLVSPYPKTDRSKLALEPKGKIMVRYKRLAA</sequence>
<dbReference type="InterPro" id="IPR001128">
    <property type="entry name" value="Cyt_P450"/>
</dbReference>
<evidence type="ECO:0000256" key="19">
    <source>
        <dbReference type="ARBA" id="ARBA00038974"/>
    </source>
</evidence>
<dbReference type="Gene3D" id="1.10.630.10">
    <property type="entry name" value="Cytochrome P450"/>
    <property type="match status" value="1"/>
</dbReference>
<evidence type="ECO:0000256" key="2">
    <source>
        <dbReference type="ARBA" id="ARBA00004167"/>
    </source>
</evidence>
<dbReference type="SUPFAM" id="SSF48264">
    <property type="entry name" value="Cytochrome P450"/>
    <property type="match status" value="1"/>
</dbReference>
<comment type="pathway">
    <text evidence="18">Steroid biosynthesis; zymosterol biosynthesis; zymosterol from lanosterol: step 1/6.</text>
</comment>
<evidence type="ECO:0000256" key="1">
    <source>
        <dbReference type="ARBA" id="ARBA00001971"/>
    </source>
</evidence>
<dbReference type="EMBL" id="CM000761">
    <property type="protein sequence ID" value="KXG35299.1"/>
    <property type="molecule type" value="Genomic_DNA"/>
</dbReference>
<dbReference type="GO" id="GO:0016020">
    <property type="term" value="C:membrane"/>
    <property type="evidence" value="ECO:0007669"/>
    <property type="project" value="UniProtKB-SubCell"/>
</dbReference>
<dbReference type="GO" id="GO:0005506">
    <property type="term" value="F:iron ion binding"/>
    <property type="evidence" value="ECO:0007669"/>
    <property type="project" value="InterPro"/>
</dbReference>
<dbReference type="PRINTS" id="PR00465">
    <property type="entry name" value="EP450IV"/>
</dbReference>
<dbReference type="Pfam" id="PF00067">
    <property type="entry name" value="p450"/>
    <property type="match status" value="1"/>
</dbReference>
<dbReference type="AlphaFoldDB" id="A0A1B6QBJ1"/>
<dbReference type="PANTHER" id="PTHR24304">
    <property type="entry name" value="CYTOCHROME P450 FAMILY 7"/>
    <property type="match status" value="1"/>
</dbReference>
<evidence type="ECO:0000256" key="6">
    <source>
        <dbReference type="ARBA" id="ARBA00022617"/>
    </source>
</evidence>
<organism evidence="29 30">
    <name type="scientific">Sorghum bicolor</name>
    <name type="common">Sorghum</name>
    <name type="synonym">Sorghum vulgare</name>
    <dbReference type="NCBI Taxonomy" id="4558"/>
    <lineage>
        <taxon>Eukaryota</taxon>
        <taxon>Viridiplantae</taxon>
        <taxon>Streptophyta</taxon>
        <taxon>Embryophyta</taxon>
        <taxon>Tracheophyta</taxon>
        <taxon>Spermatophyta</taxon>
        <taxon>Magnoliopsida</taxon>
        <taxon>Liliopsida</taxon>
        <taxon>Poales</taxon>
        <taxon>Poaceae</taxon>
        <taxon>PACMAD clade</taxon>
        <taxon>Panicoideae</taxon>
        <taxon>Andropogonodae</taxon>
        <taxon>Andropogoneae</taxon>
        <taxon>Sorghinae</taxon>
        <taxon>Sorghum</taxon>
    </lineage>
</organism>
<keyword evidence="5" id="KW-0489">Methyltransferase</keyword>
<dbReference type="PRINTS" id="PR00385">
    <property type="entry name" value="P450"/>
</dbReference>
<comment type="subcellular location">
    <subcellularLocation>
        <location evidence="2">Membrane</location>
        <topology evidence="2">Single-pass membrane protein</topology>
    </subcellularLocation>
</comment>
<dbReference type="InterPro" id="IPR050529">
    <property type="entry name" value="CYP450_sterol_14alpha_dmase"/>
</dbReference>
<comment type="function">
    <text evidence="24">Catalyzes the 14-alpha demethylation of obtusifoliol to 4 alpha-methyl-5 alpha-ergosta-8,14,24(28)-trien-3 beta-ol.</text>
</comment>
<evidence type="ECO:0000256" key="10">
    <source>
        <dbReference type="ARBA" id="ARBA00023002"/>
    </source>
</evidence>
<comment type="similarity">
    <text evidence="3 27">Belongs to the cytochrome P450 family.</text>
</comment>
<dbReference type="PROSITE" id="PS00086">
    <property type="entry name" value="CYTOCHROME_P450"/>
    <property type="match status" value="1"/>
</dbReference>
<dbReference type="GO" id="GO:0016126">
    <property type="term" value="P:sterol biosynthetic process"/>
    <property type="evidence" value="ECO:0000318"/>
    <property type="project" value="GO_Central"/>
</dbReference>
<dbReference type="GO" id="GO:0008168">
    <property type="term" value="F:methyltransferase activity"/>
    <property type="evidence" value="ECO:0007669"/>
    <property type="project" value="UniProtKB-KW"/>
</dbReference>
<dbReference type="FunCoup" id="A0A1B6QBJ1">
    <property type="interactions" value="756"/>
</dbReference>
<dbReference type="InParanoid" id="A0A1B6QBJ1"/>
<keyword evidence="13 27" id="KW-0503">Monooxygenase</keyword>
<evidence type="ECO:0000256" key="28">
    <source>
        <dbReference type="SAM" id="Phobius"/>
    </source>
</evidence>
<evidence type="ECO:0000256" key="13">
    <source>
        <dbReference type="ARBA" id="ARBA00023033"/>
    </source>
</evidence>
<keyword evidence="6 26" id="KW-0349">Heme</keyword>
<evidence type="ECO:0000256" key="5">
    <source>
        <dbReference type="ARBA" id="ARBA00022603"/>
    </source>
</evidence>
<keyword evidence="12" id="KW-0756">Sterol biosynthesis</keyword>
<dbReference type="GO" id="GO:0008398">
    <property type="term" value="F:sterol 14-demethylase activity"/>
    <property type="evidence" value="ECO:0007669"/>
    <property type="project" value="UniProtKB-EC"/>
</dbReference>
<evidence type="ECO:0000256" key="17">
    <source>
        <dbReference type="ARBA" id="ARBA00023221"/>
    </source>
</evidence>
<dbReference type="STRING" id="4558.A0A1B6QBJ1"/>
<evidence type="ECO:0000256" key="12">
    <source>
        <dbReference type="ARBA" id="ARBA00023011"/>
    </source>
</evidence>
<evidence type="ECO:0000313" key="30">
    <source>
        <dbReference type="Proteomes" id="UP000000768"/>
    </source>
</evidence>
<keyword evidence="28" id="KW-0812">Transmembrane</keyword>
<evidence type="ECO:0000256" key="21">
    <source>
        <dbReference type="ARBA" id="ARBA00042513"/>
    </source>
</evidence>
<evidence type="ECO:0000256" key="23">
    <source>
        <dbReference type="ARBA" id="ARBA00051013"/>
    </source>
</evidence>
<evidence type="ECO:0000256" key="4">
    <source>
        <dbReference type="ARBA" id="ARBA00022516"/>
    </source>
</evidence>
<proteinExistence type="inferred from homology"/>
<keyword evidence="10 27" id="KW-0560">Oxidoreductase</keyword>
<reference evidence="30" key="2">
    <citation type="journal article" date="2018" name="Plant J.">
        <title>The Sorghum bicolor reference genome: improved assembly, gene annotations, a transcriptome atlas, and signatures of genome organization.</title>
        <authorList>
            <person name="McCormick R.F."/>
            <person name="Truong S.K."/>
            <person name="Sreedasyam A."/>
            <person name="Jenkins J."/>
            <person name="Shu S."/>
            <person name="Sims D."/>
            <person name="Kennedy M."/>
            <person name="Amirebrahimi M."/>
            <person name="Weers B.D."/>
            <person name="McKinley B."/>
            <person name="Mattison A."/>
            <person name="Morishige D.T."/>
            <person name="Grimwood J."/>
            <person name="Schmutz J."/>
            <person name="Mullet J.E."/>
        </authorList>
    </citation>
    <scope>NUCLEOTIDE SEQUENCE [LARGE SCALE GENOMIC DNA]</scope>
    <source>
        <strain evidence="30">cv. BTx623</strain>
    </source>
</reference>
<dbReference type="InterPro" id="IPR036396">
    <property type="entry name" value="Cyt_P450_sf"/>
</dbReference>
<keyword evidence="28" id="KW-1133">Transmembrane helix</keyword>